<dbReference type="OrthoDB" id="9804765at2"/>
<dbReference type="InterPro" id="IPR014347">
    <property type="entry name" value="Tautomerase/MIF_sf"/>
</dbReference>
<dbReference type="PANTHER" id="PTHR38460:SF1">
    <property type="entry name" value="TAUTOMERASE YOLI-RELATED"/>
    <property type="match status" value="1"/>
</dbReference>
<accession>A0A1I2H1W3</accession>
<dbReference type="Gene3D" id="3.30.429.10">
    <property type="entry name" value="Macrophage Migration Inhibitory Factor"/>
    <property type="match status" value="1"/>
</dbReference>
<name>A0A1I2H1W3_9MICO</name>
<dbReference type="STRING" id="285351.SAMN04488035_2092"/>
<dbReference type="Proteomes" id="UP000198520">
    <property type="component" value="Unassembled WGS sequence"/>
</dbReference>
<keyword evidence="2" id="KW-1185">Reference proteome</keyword>
<dbReference type="SUPFAM" id="SSF55331">
    <property type="entry name" value="Tautomerase/MIF"/>
    <property type="match status" value="1"/>
</dbReference>
<gene>
    <name evidence="1" type="ORF">SAMN04488035_2092</name>
</gene>
<dbReference type="InterPro" id="IPR037479">
    <property type="entry name" value="Tauto_MSAD"/>
</dbReference>
<dbReference type="Pfam" id="PF14552">
    <property type="entry name" value="Tautomerase_2"/>
    <property type="match status" value="1"/>
</dbReference>
<dbReference type="AlphaFoldDB" id="A0A1I2H1W3"/>
<reference evidence="2" key="1">
    <citation type="submission" date="2016-10" db="EMBL/GenBank/DDBJ databases">
        <authorList>
            <person name="Varghese N."/>
            <person name="Submissions S."/>
        </authorList>
    </citation>
    <scope>NUCLEOTIDE SEQUENCE [LARGE SCALE GENOMIC DNA]</scope>
    <source>
        <strain evidence="2">DSM 19083</strain>
    </source>
</reference>
<evidence type="ECO:0000313" key="2">
    <source>
        <dbReference type="Proteomes" id="UP000198520"/>
    </source>
</evidence>
<protein>
    <submittedName>
        <fullName evidence="1">Tautomerase enzyme</fullName>
    </submittedName>
</protein>
<organism evidence="1 2">
    <name type="scientific">Flavimobilis marinus</name>
    <dbReference type="NCBI Taxonomy" id="285351"/>
    <lineage>
        <taxon>Bacteria</taxon>
        <taxon>Bacillati</taxon>
        <taxon>Actinomycetota</taxon>
        <taxon>Actinomycetes</taxon>
        <taxon>Micrococcales</taxon>
        <taxon>Jonesiaceae</taxon>
        <taxon>Flavimobilis</taxon>
    </lineage>
</organism>
<dbReference type="EMBL" id="FONZ01000003">
    <property type="protein sequence ID" value="SFF22806.1"/>
    <property type="molecule type" value="Genomic_DNA"/>
</dbReference>
<dbReference type="PANTHER" id="PTHR38460">
    <property type="entry name" value="TAUTOMERASE YOLI-RELATED"/>
    <property type="match status" value="1"/>
</dbReference>
<evidence type="ECO:0000313" key="1">
    <source>
        <dbReference type="EMBL" id="SFF22806.1"/>
    </source>
</evidence>
<dbReference type="RefSeq" id="WP_093378256.1">
    <property type="nucleotide sequence ID" value="NZ_BNAN01000003.1"/>
</dbReference>
<sequence length="129" mass="14909">MAQIKVYGRDTVLRPLREALSDVVHAAAVDVLGLPETKRFHRFFPMSAEDFPVPEGRSERYTIVEILMFEGRETATKKAFYQRLFRDFERELAIGPVDLEIVIVETPRHDWGIRGQAGDELTLSYRVEQ</sequence>
<proteinExistence type="predicted"/>